<keyword evidence="1" id="KW-0004">4Fe-4S</keyword>
<evidence type="ECO:0000256" key="3">
    <source>
        <dbReference type="ARBA" id="ARBA00023004"/>
    </source>
</evidence>
<dbReference type="Pfam" id="PF00730">
    <property type="entry name" value="HhH-GPD"/>
    <property type="match status" value="1"/>
</dbReference>
<dbReference type="GO" id="GO:0003824">
    <property type="term" value="F:catalytic activity"/>
    <property type="evidence" value="ECO:0007669"/>
    <property type="project" value="InterPro"/>
</dbReference>
<dbReference type="PANTHER" id="PTHR10359">
    <property type="entry name" value="A/G-SPECIFIC ADENINE GLYCOSYLASE/ENDONUCLEASE III"/>
    <property type="match status" value="1"/>
</dbReference>
<gene>
    <name evidence="6" type="ORF">MSIBF_A1420006</name>
</gene>
<dbReference type="PIRSF" id="PIRSF001435">
    <property type="entry name" value="Nth"/>
    <property type="match status" value="1"/>
</dbReference>
<dbReference type="GO" id="GO:0006284">
    <property type="term" value="P:base-excision repair"/>
    <property type="evidence" value="ECO:0007669"/>
    <property type="project" value="InterPro"/>
</dbReference>
<dbReference type="InterPro" id="IPR023170">
    <property type="entry name" value="HhH_base_excis_C"/>
</dbReference>
<evidence type="ECO:0000256" key="2">
    <source>
        <dbReference type="ARBA" id="ARBA00022723"/>
    </source>
</evidence>
<dbReference type="SMART" id="SM00478">
    <property type="entry name" value="ENDO3c"/>
    <property type="match status" value="1"/>
</dbReference>
<dbReference type="SUPFAM" id="SSF48150">
    <property type="entry name" value="DNA-glycosylase"/>
    <property type="match status" value="1"/>
</dbReference>
<protein>
    <recommendedName>
        <fullName evidence="5">HhH-GPD domain-containing protein</fullName>
    </recommendedName>
</protein>
<dbReference type="InterPro" id="IPR003265">
    <property type="entry name" value="HhH-GPD_domain"/>
</dbReference>
<dbReference type="CDD" id="cd00056">
    <property type="entry name" value="ENDO3c"/>
    <property type="match status" value="1"/>
</dbReference>
<keyword evidence="2" id="KW-0479">Metal-binding</keyword>
<feature type="domain" description="HhH-GPD" evidence="5">
    <location>
        <begin position="33"/>
        <end position="202"/>
    </location>
</feature>
<evidence type="ECO:0000313" key="6">
    <source>
        <dbReference type="EMBL" id="CEG11395.1"/>
    </source>
</evidence>
<dbReference type="GO" id="GO:0046872">
    <property type="term" value="F:metal ion binding"/>
    <property type="evidence" value="ECO:0007669"/>
    <property type="project" value="UniProtKB-KW"/>
</dbReference>
<sequence>MIYKLYLTLFKKFGEQHWWPADNKEEIMLGAILTQNTAWNNVEKAIKNLKAKNVCSIKAIANMPVEDIEILIKPSGFYRQKAKRLKNFCAYLIGTYGKNFIEKMNNKEIFELRNELLNIKGIGRETADSILLYVFEKQIFVIDTYTRRIYDAIKDDNSNVFKMDYDELREIFENEIKKHCKENDLVKIYNEYHALIVRYGKEHKGKDYKDDIKGLIS</sequence>
<dbReference type="AlphaFoldDB" id="A0A098E8T6"/>
<dbReference type="InterPro" id="IPR011257">
    <property type="entry name" value="DNA_glycosylase"/>
</dbReference>
<dbReference type="PANTHER" id="PTHR10359:SF19">
    <property type="entry name" value="DNA REPAIR GLYCOSYLASE MJ1434-RELATED"/>
    <property type="match status" value="1"/>
</dbReference>
<evidence type="ECO:0000256" key="1">
    <source>
        <dbReference type="ARBA" id="ARBA00022485"/>
    </source>
</evidence>
<organism evidence="6">
    <name type="scientific">groundwater metagenome</name>
    <dbReference type="NCBI Taxonomy" id="717931"/>
    <lineage>
        <taxon>unclassified sequences</taxon>
        <taxon>metagenomes</taxon>
        <taxon>ecological metagenomes</taxon>
    </lineage>
</organism>
<accession>A0A098E8T6</accession>
<evidence type="ECO:0000256" key="4">
    <source>
        <dbReference type="ARBA" id="ARBA00023014"/>
    </source>
</evidence>
<reference evidence="6" key="1">
    <citation type="submission" date="2014-09" db="EMBL/GenBank/DDBJ databases">
        <authorList>
            <person name="Probst J Alexander"/>
        </authorList>
    </citation>
    <scope>NUCLEOTIDE SEQUENCE</scope>
</reference>
<dbReference type="EMBL" id="CCXY01000049">
    <property type="protein sequence ID" value="CEG11395.1"/>
    <property type="molecule type" value="Genomic_DNA"/>
</dbReference>
<dbReference type="Gene3D" id="1.10.1670.10">
    <property type="entry name" value="Helix-hairpin-Helix base-excision DNA repair enzymes (C-terminal)"/>
    <property type="match status" value="1"/>
</dbReference>
<name>A0A098E8T6_9ZZZZ</name>
<dbReference type="Gene3D" id="1.10.340.30">
    <property type="entry name" value="Hypothetical protein, domain 2"/>
    <property type="match status" value="1"/>
</dbReference>
<keyword evidence="4" id="KW-0411">Iron-sulfur</keyword>
<proteinExistence type="predicted"/>
<keyword evidence="3" id="KW-0408">Iron</keyword>
<dbReference type="GO" id="GO:0051539">
    <property type="term" value="F:4 iron, 4 sulfur cluster binding"/>
    <property type="evidence" value="ECO:0007669"/>
    <property type="project" value="UniProtKB-KW"/>
</dbReference>
<evidence type="ECO:0000259" key="5">
    <source>
        <dbReference type="SMART" id="SM00478"/>
    </source>
</evidence>